<feature type="chain" id="PRO_5045059464" evidence="1">
    <location>
        <begin position="32"/>
        <end position="194"/>
    </location>
</feature>
<protein>
    <submittedName>
        <fullName evidence="2">Uncharacterized protein</fullName>
    </submittedName>
</protein>
<dbReference type="EMBL" id="JAHRIN010034264">
    <property type="protein sequence ID" value="MEQ2203193.1"/>
    <property type="molecule type" value="Genomic_DNA"/>
</dbReference>
<name>A0ABV0R4X9_9TELE</name>
<comment type="caution">
    <text evidence="2">The sequence shown here is derived from an EMBL/GenBank/DDBJ whole genome shotgun (WGS) entry which is preliminary data.</text>
</comment>
<organism evidence="2 3">
    <name type="scientific">Xenoophorus captivus</name>
    <dbReference type="NCBI Taxonomy" id="1517983"/>
    <lineage>
        <taxon>Eukaryota</taxon>
        <taxon>Metazoa</taxon>
        <taxon>Chordata</taxon>
        <taxon>Craniata</taxon>
        <taxon>Vertebrata</taxon>
        <taxon>Euteleostomi</taxon>
        <taxon>Actinopterygii</taxon>
        <taxon>Neopterygii</taxon>
        <taxon>Teleostei</taxon>
        <taxon>Neoteleostei</taxon>
        <taxon>Acanthomorphata</taxon>
        <taxon>Ovalentaria</taxon>
        <taxon>Atherinomorphae</taxon>
        <taxon>Cyprinodontiformes</taxon>
        <taxon>Goodeidae</taxon>
        <taxon>Xenoophorus</taxon>
    </lineage>
</organism>
<evidence type="ECO:0000256" key="1">
    <source>
        <dbReference type="SAM" id="SignalP"/>
    </source>
</evidence>
<gene>
    <name evidence="2" type="ORF">XENOCAPTIV_026391</name>
</gene>
<keyword evidence="3" id="KW-1185">Reference proteome</keyword>
<proteinExistence type="predicted"/>
<reference evidence="2 3" key="1">
    <citation type="submission" date="2021-06" db="EMBL/GenBank/DDBJ databases">
        <authorList>
            <person name="Palmer J.M."/>
        </authorList>
    </citation>
    <scope>NUCLEOTIDE SEQUENCE [LARGE SCALE GENOMIC DNA]</scope>
    <source>
        <strain evidence="2 3">XC_2019</strain>
        <tissue evidence="2">Muscle</tissue>
    </source>
</reference>
<keyword evidence="1" id="KW-0732">Signal</keyword>
<evidence type="ECO:0000313" key="3">
    <source>
        <dbReference type="Proteomes" id="UP001434883"/>
    </source>
</evidence>
<evidence type="ECO:0000313" key="2">
    <source>
        <dbReference type="EMBL" id="MEQ2203193.1"/>
    </source>
</evidence>
<accession>A0ABV0R4X9</accession>
<dbReference type="Proteomes" id="UP001434883">
    <property type="component" value="Unassembled WGS sequence"/>
</dbReference>
<sequence length="194" mass="21254">MNVPLPLTLSSLANVSALFLVSSSGYSGTEAHPSAACATETHSDFRLSGFFAVLSAGLISTPVPQSSCSQTPGVCLQKRMDLLPDLWRQEYWLPPGVTWKDLEQLPDSERPHPKDLLIALPLALAFVVVRCVFERFLAPPIARCLGVKNRLQVAAALSPQLESFYTHRSKQPTQVSLVGSYISWYLHTSCSRLA</sequence>
<feature type="signal peptide" evidence="1">
    <location>
        <begin position="1"/>
        <end position="31"/>
    </location>
</feature>